<dbReference type="GO" id="GO:0042300">
    <property type="term" value="F:beta-amyrin synthase activity"/>
    <property type="evidence" value="ECO:0007669"/>
    <property type="project" value="TreeGrafter"/>
</dbReference>
<dbReference type="AlphaFoldDB" id="A0A8T2Z3Z6"/>
<feature type="non-terminal residue" evidence="1">
    <location>
        <position position="1"/>
    </location>
</feature>
<dbReference type="GO" id="GO:0005811">
    <property type="term" value="C:lipid droplet"/>
    <property type="evidence" value="ECO:0007669"/>
    <property type="project" value="InterPro"/>
</dbReference>
<accession>A0A8T2Z3Z6</accession>
<dbReference type="InterPro" id="IPR018333">
    <property type="entry name" value="Squalene_cyclase"/>
</dbReference>
<gene>
    <name evidence="1" type="ORF">H0E87_009375</name>
</gene>
<sequence>MWKLEVAEGHDPWLLSTNDFVGRQVWEFDPDLGTPEEQAEVEKAREKFSQKRFQVKASSDVLKNLQLIKENGIDLSIPSVRLGDREQITCEKAEIALRKAVRFTSALQARDGHWPFEFSALLFEQLFCNNVTIRTPPKLPWLDFDLADIGKSCSCLSFIEVFLLSLEVAALVLIN</sequence>
<reference evidence="1" key="1">
    <citation type="journal article" date="2021" name="J. Hered.">
        <title>Genome Assembly of Salicaceae Populus deltoides (Eastern Cottonwood) I-69 Based on Nanopore Sequencing and Hi-C Technologies.</title>
        <authorList>
            <person name="Bai S."/>
            <person name="Wu H."/>
            <person name="Zhang J."/>
            <person name="Pan Z."/>
            <person name="Zhao W."/>
            <person name="Li Z."/>
            <person name="Tong C."/>
        </authorList>
    </citation>
    <scope>NUCLEOTIDE SEQUENCE</scope>
    <source>
        <tissue evidence="1">Leaf</tissue>
    </source>
</reference>
<evidence type="ECO:0000313" key="2">
    <source>
        <dbReference type="Proteomes" id="UP000807159"/>
    </source>
</evidence>
<dbReference type="InterPro" id="IPR008930">
    <property type="entry name" value="Terpenoid_cyclase/PrenylTrfase"/>
</dbReference>
<dbReference type="SUPFAM" id="SSF48239">
    <property type="entry name" value="Terpenoid cyclases/Protein prenyltransferases"/>
    <property type="match status" value="1"/>
</dbReference>
<protein>
    <submittedName>
        <fullName evidence="1">Uncharacterized protein</fullName>
    </submittedName>
</protein>
<dbReference type="PANTHER" id="PTHR11764">
    <property type="entry name" value="TERPENE CYCLASE/MUTASE FAMILY MEMBER"/>
    <property type="match status" value="1"/>
</dbReference>
<dbReference type="EMBL" id="JACEGQ020000004">
    <property type="protein sequence ID" value="KAH8512143.1"/>
    <property type="molecule type" value="Genomic_DNA"/>
</dbReference>
<proteinExistence type="predicted"/>
<dbReference type="GO" id="GO:0016104">
    <property type="term" value="P:triterpenoid biosynthetic process"/>
    <property type="evidence" value="ECO:0007669"/>
    <property type="project" value="InterPro"/>
</dbReference>
<keyword evidence="2" id="KW-1185">Reference proteome</keyword>
<comment type="caution">
    <text evidence="1">The sequence shown here is derived from an EMBL/GenBank/DDBJ whole genome shotgun (WGS) entry which is preliminary data.</text>
</comment>
<evidence type="ECO:0000313" key="1">
    <source>
        <dbReference type="EMBL" id="KAH8512143.1"/>
    </source>
</evidence>
<name>A0A8T2Z3Z6_POPDE</name>
<organism evidence="1 2">
    <name type="scientific">Populus deltoides</name>
    <name type="common">Eastern poplar</name>
    <name type="synonym">Eastern cottonwood</name>
    <dbReference type="NCBI Taxonomy" id="3696"/>
    <lineage>
        <taxon>Eukaryota</taxon>
        <taxon>Viridiplantae</taxon>
        <taxon>Streptophyta</taxon>
        <taxon>Embryophyta</taxon>
        <taxon>Tracheophyta</taxon>
        <taxon>Spermatophyta</taxon>
        <taxon>Magnoliopsida</taxon>
        <taxon>eudicotyledons</taxon>
        <taxon>Gunneridae</taxon>
        <taxon>Pentapetalae</taxon>
        <taxon>rosids</taxon>
        <taxon>fabids</taxon>
        <taxon>Malpighiales</taxon>
        <taxon>Salicaceae</taxon>
        <taxon>Saliceae</taxon>
        <taxon>Populus</taxon>
    </lineage>
</organism>
<dbReference type="Proteomes" id="UP000807159">
    <property type="component" value="Chromosome 4"/>
</dbReference>
<dbReference type="PANTHER" id="PTHR11764:SF55">
    <property type="entry name" value="TERPENE CYCLASE_MUTASE FAMILY MEMBER"/>
    <property type="match status" value="1"/>
</dbReference>